<comment type="caution">
    <text evidence="2">The sequence shown here is derived from an EMBL/GenBank/DDBJ whole genome shotgun (WGS) entry which is preliminary data.</text>
</comment>
<evidence type="ECO:0000313" key="2">
    <source>
        <dbReference type="EMBL" id="KAK7689467.1"/>
    </source>
</evidence>
<keyword evidence="1" id="KW-0812">Transmembrane</keyword>
<dbReference type="Proteomes" id="UP001385951">
    <property type="component" value="Unassembled WGS sequence"/>
</dbReference>
<evidence type="ECO:0000313" key="3">
    <source>
        <dbReference type="Proteomes" id="UP001385951"/>
    </source>
</evidence>
<proteinExistence type="predicted"/>
<feature type="transmembrane region" description="Helical" evidence="1">
    <location>
        <begin position="148"/>
        <end position="168"/>
    </location>
</feature>
<gene>
    <name evidence="2" type="ORF">QCA50_007259</name>
</gene>
<reference evidence="2 3" key="1">
    <citation type="submission" date="2022-09" db="EMBL/GenBank/DDBJ databases">
        <authorList>
            <person name="Palmer J.M."/>
        </authorList>
    </citation>
    <scope>NUCLEOTIDE SEQUENCE [LARGE SCALE GENOMIC DNA]</scope>
    <source>
        <strain evidence="2 3">DSM 7382</strain>
    </source>
</reference>
<sequence>MSLLRDNQFGHSNTTFLAFTHHSDIEPITPQTGANDTPSDSVAKLSEGGHSQYEGLLFNGNTKSKSGHSLSIAQGRRLDISLKFLVPLILIVVGVAGLGTLFLVWLFLNQIEGHDVWKDKALFLDEGTHLEGDTESARLLGLTISSGASKAVTFTTPFLVGLYSFYVARTWLRSISSGKPNLPTPLQYGLVVNLLSDIGLGSLITTIRYLFRGPHRRAATTPLLTHVFTMVLLIYILTNAIGIVDLWLHIVTTTVVQHTVTPISTPFHYSIEQVLCPPYPDPWYDAVFPCLITPGGWGNGVASKAPGMLARANNSDSLQTITLADADDLAILVKPNVLQSLNFRATSFGARAECQSVNPLCDPQSMINCTGFPPTFPPYNGSDSVSASPLVREGDSGLFIQSSNCGWNVSEEACPHISSERITTDAINLNPLSPPINAYNMWMQFVWEAEGDQGYGVGAGETSGAVTSYLNVATMLTNCTLRFYNVTIDHSNGSYSLHNEVLSNVGLSDGLAGPSRLGHFASYLVSNIEGRVFTDNSTEELMAFLQQDLARLALGSAAVITNVTSDTLMQSISGSKIVGRYPLWPIFVFLVLVYLYTALALVLFFLTSLTMQTESLVLAQDTDVPGMHDGKGQDRKVSLLELTQMRLRGPLPLVASLFPPHRPVVNREALSIETNVLDMFCEKANHEPVQVGLYSDNVDASLRFRIRRSSFTGMDSSDSSNQDK</sequence>
<evidence type="ECO:0000256" key="1">
    <source>
        <dbReference type="SAM" id="Phobius"/>
    </source>
</evidence>
<name>A0AAW0GAM9_9APHY</name>
<keyword evidence="1" id="KW-0472">Membrane</keyword>
<dbReference type="EMBL" id="JASBNA010000008">
    <property type="protein sequence ID" value="KAK7689467.1"/>
    <property type="molecule type" value="Genomic_DNA"/>
</dbReference>
<feature type="transmembrane region" description="Helical" evidence="1">
    <location>
        <begin position="188"/>
        <end position="211"/>
    </location>
</feature>
<organism evidence="2 3">
    <name type="scientific">Cerrena zonata</name>
    <dbReference type="NCBI Taxonomy" id="2478898"/>
    <lineage>
        <taxon>Eukaryota</taxon>
        <taxon>Fungi</taxon>
        <taxon>Dikarya</taxon>
        <taxon>Basidiomycota</taxon>
        <taxon>Agaricomycotina</taxon>
        <taxon>Agaricomycetes</taxon>
        <taxon>Polyporales</taxon>
        <taxon>Cerrenaceae</taxon>
        <taxon>Cerrena</taxon>
    </lineage>
</organism>
<protein>
    <submittedName>
        <fullName evidence="2">Uncharacterized protein</fullName>
    </submittedName>
</protein>
<dbReference type="AlphaFoldDB" id="A0AAW0GAM9"/>
<feature type="transmembrane region" description="Helical" evidence="1">
    <location>
        <begin position="223"/>
        <end position="248"/>
    </location>
</feature>
<accession>A0AAW0GAM9</accession>
<feature type="transmembrane region" description="Helical" evidence="1">
    <location>
        <begin position="84"/>
        <end position="108"/>
    </location>
</feature>
<keyword evidence="3" id="KW-1185">Reference proteome</keyword>
<keyword evidence="1" id="KW-1133">Transmembrane helix</keyword>
<feature type="transmembrane region" description="Helical" evidence="1">
    <location>
        <begin position="583"/>
        <end position="606"/>
    </location>
</feature>